<dbReference type="EMBL" id="UYRT01026501">
    <property type="protein sequence ID" value="VDK65180.1"/>
    <property type="molecule type" value="Genomic_DNA"/>
</dbReference>
<dbReference type="Pfam" id="PF12698">
    <property type="entry name" value="ABC2_membrane_3"/>
    <property type="match status" value="1"/>
</dbReference>
<sequence length="99" mass="11365">MKIFNLGLQMLCGLRHWMYWLTAFIWDYAVFLIPASLCMIVYISRSSVGLTLYLIMLLYGWAELPFVYFCSILFDSPTKGNATICVYNFMTGLLSGFSS</sequence>
<proteinExistence type="predicted"/>
<dbReference type="AlphaFoldDB" id="A0A183DJ92"/>
<keyword evidence="3 5" id="KW-1133">Transmembrane helix</keyword>
<keyword evidence="8" id="KW-1185">Reference proteome</keyword>
<dbReference type="InterPro" id="IPR013525">
    <property type="entry name" value="ABC2_TM"/>
</dbReference>
<dbReference type="OrthoDB" id="10255969at2759"/>
<evidence type="ECO:0000256" key="4">
    <source>
        <dbReference type="ARBA" id="ARBA00023136"/>
    </source>
</evidence>
<evidence type="ECO:0000313" key="7">
    <source>
        <dbReference type="EMBL" id="VDK65180.1"/>
    </source>
</evidence>
<evidence type="ECO:0000256" key="5">
    <source>
        <dbReference type="SAM" id="Phobius"/>
    </source>
</evidence>
<feature type="transmembrane region" description="Helical" evidence="5">
    <location>
        <begin position="50"/>
        <end position="74"/>
    </location>
</feature>
<comment type="subcellular location">
    <subcellularLocation>
        <location evidence="1">Membrane</location>
        <topology evidence="1">Multi-pass membrane protein</topology>
    </subcellularLocation>
</comment>
<keyword evidence="4 5" id="KW-0472">Membrane</keyword>
<dbReference type="GO" id="GO:0140359">
    <property type="term" value="F:ABC-type transporter activity"/>
    <property type="evidence" value="ECO:0007669"/>
    <property type="project" value="InterPro"/>
</dbReference>
<evidence type="ECO:0000313" key="9">
    <source>
        <dbReference type="WBParaSite" id="GPUH_0000879301-mRNA-1"/>
    </source>
</evidence>
<reference evidence="7 8" key="2">
    <citation type="submission" date="2018-11" db="EMBL/GenBank/DDBJ databases">
        <authorList>
            <consortium name="Pathogen Informatics"/>
        </authorList>
    </citation>
    <scope>NUCLEOTIDE SEQUENCE [LARGE SCALE GENOMIC DNA]</scope>
</reference>
<feature type="transmembrane region" description="Helical" evidence="5">
    <location>
        <begin position="20"/>
        <end position="43"/>
    </location>
</feature>
<dbReference type="WBParaSite" id="GPUH_0000879301-mRNA-1">
    <property type="protein sequence ID" value="GPUH_0000879301-mRNA-1"/>
    <property type="gene ID" value="GPUH_0000879301"/>
</dbReference>
<feature type="domain" description="ABC-2 type transporter transmembrane" evidence="6">
    <location>
        <begin position="8"/>
        <end position="97"/>
    </location>
</feature>
<evidence type="ECO:0000256" key="2">
    <source>
        <dbReference type="ARBA" id="ARBA00022692"/>
    </source>
</evidence>
<evidence type="ECO:0000256" key="3">
    <source>
        <dbReference type="ARBA" id="ARBA00022989"/>
    </source>
</evidence>
<evidence type="ECO:0000256" key="1">
    <source>
        <dbReference type="ARBA" id="ARBA00004141"/>
    </source>
</evidence>
<evidence type="ECO:0000259" key="6">
    <source>
        <dbReference type="Pfam" id="PF12698"/>
    </source>
</evidence>
<protein>
    <submittedName>
        <fullName evidence="9">ABC-2 type transporter transmembrane domain-containing protein</fullName>
    </submittedName>
</protein>
<reference evidence="9" key="1">
    <citation type="submission" date="2016-06" db="UniProtKB">
        <authorList>
            <consortium name="WormBaseParasite"/>
        </authorList>
    </citation>
    <scope>IDENTIFICATION</scope>
</reference>
<gene>
    <name evidence="7" type="ORF">GPUH_LOCUS8777</name>
</gene>
<evidence type="ECO:0000313" key="8">
    <source>
        <dbReference type="Proteomes" id="UP000271098"/>
    </source>
</evidence>
<accession>A0A183DJ92</accession>
<name>A0A183DJ92_9BILA</name>
<keyword evidence="2 5" id="KW-0812">Transmembrane</keyword>
<organism evidence="9">
    <name type="scientific">Gongylonema pulchrum</name>
    <dbReference type="NCBI Taxonomy" id="637853"/>
    <lineage>
        <taxon>Eukaryota</taxon>
        <taxon>Metazoa</taxon>
        <taxon>Ecdysozoa</taxon>
        <taxon>Nematoda</taxon>
        <taxon>Chromadorea</taxon>
        <taxon>Rhabditida</taxon>
        <taxon>Spirurina</taxon>
        <taxon>Spiruromorpha</taxon>
        <taxon>Spiruroidea</taxon>
        <taxon>Gongylonematidae</taxon>
        <taxon>Gongylonema</taxon>
    </lineage>
</organism>
<dbReference type="Proteomes" id="UP000271098">
    <property type="component" value="Unassembled WGS sequence"/>
</dbReference>
<dbReference type="GO" id="GO:0016020">
    <property type="term" value="C:membrane"/>
    <property type="evidence" value="ECO:0007669"/>
    <property type="project" value="UniProtKB-SubCell"/>
</dbReference>